<dbReference type="Pfam" id="PF01420">
    <property type="entry name" value="Methylase_S"/>
    <property type="match status" value="2"/>
</dbReference>
<gene>
    <name evidence="6" type="ORF">EDC39_101138</name>
</gene>
<dbReference type="SUPFAM" id="SSF116734">
    <property type="entry name" value="DNA methylase specificity domain"/>
    <property type="match status" value="2"/>
</dbReference>
<keyword evidence="3" id="KW-0238">DNA-binding</keyword>
<proteinExistence type="inferred from homology"/>
<reference evidence="6 7" key="1">
    <citation type="submission" date="2019-07" db="EMBL/GenBank/DDBJ databases">
        <title>Genomic Encyclopedia of Type Strains, Phase IV (KMG-IV): sequencing the most valuable type-strain genomes for metagenomic binning, comparative biology and taxonomic classification.</title>
        <authorList>
            <person name="Goeker M."/>
        </authorList>
    </citation>
    <scope>NUCLEOTIDE SEQUENCE [LARGE SCALE GENOMIC DNA]</scope>
    <source>
        <strain evidence="6 7">SS015</strain>
    </source>
</reference>
<dbReference type="EMBL" id="VNIB01000001">
    <property type="protein sequence ID" value="TYO99977.1"/>
    <property type="molecule type" value="Genomic_DNA"/>
</dbReference>
<evidence type="ECO:0000256" key="2">
    <source>
        <dbReference type="ARBA" id="ARBA00022747"/>
    </source>
</evidence>
<dbReference type="GO" id="GO:0003677">
    <property type="term" value="F:DNA binding"/>
    <property type="evidence" value="ECO:0007669"/>
    <property type="project" value="UniProtKB-KW"/>
</dbReference>
<dbReference type="Gene3D" id="3.90.220.20">
    <property type="entry name" value="DNA methylase specificity domains"/>
    <property type="match status" value="2"/>
</dbReference>
<dbReference type="CDD" id="cd17246">
    <property type="entry name" value="RMtype1_S_SonII-TRD2-CR2_like"/>
    <property type="match status" value="1"/>
</dbReference>
<organism evidence="6 7">
    <name type="scientific">Geothermobacter ehrlichii</name>
    <dbReference type="NCBI Taxonomy" id="213224"/>
    <lineage>
        <taxon>Bacteria</taxon>
        <taxon>Pseudomonadati</taxon>
        <taxon>Thermodesulfobacteriota</taxon>
        <taxon>Desulfuromonadia</taxon>
        <taxon>Desulfuromonadales</taxon>
        <taxon>Geothermobacteraceae</taxon>
        <taxon>Geothermobacter</taxon>
    </lineage>
</organism>
<evidence type="ECO:0000313" key="7">
    <source>
        <dbReference type="Proteomes" id="UP000324159"/>
    </source>
</evidence>
<feature type="domain" description="Type I restriction modification DNA specificity" evidence="5">
    <location>
        <begin position="115"/>
        <end position="261"/>
    </location>
</feature>
<accession>A0A5D3WN31</accession>
<dbReference type="InterPro" id="IPR000055">
    <property type="entry name" value="Restrct_endonuc_typeI_TRD"/>
</dbReference>
<keyword evidence="7" id="KW-1185">Reference proteome</keyword>
<dbReference type="PANTHER" id="PTHR43140">
    <property type="entry name" value="TYPE-1 RESTRICTION ENZYME ECOKI SPECIFICITY PROTEIN"/>
    <property type="match status" value="1"/>
</dbReference>
<feature type="coiled-coil region" evidence="4">
    <location>
        <begin position="524"/>
        <end position="561"/>
    </location>
</feature>
<name>A0A5D3WN31_9BACT</name>
<keyword evidence="4" id="KW-0175">Coiled coil</keyword>
<dbReference type="RefSeq" id="WP_148894171.1">
    <property type="nucleotide sequence ID" value="NZ_VNIB01000001.1"/>
</dbReference>
<evidence type="ECO:0000259" key="5">
    <source>
        <dbReference type="Pfam" id="PF01420"/>
    </source>
</evidence>
<keyword evidence="2" id="KW-0680">Restriction system</keyword>
<dbReference type="OrthoDB" id="512700at2"/>
<comment type="caution">
    <text evidence="6">The sequence shown here is derived from an EMBL/GenBank/DDBJ whole genome shotgun (WGS) entry which is preliminary data.</text>
</comment>
<feature type="coiled-coil region" evidence="4">
    <location>
        <begin position="244"/>
        <end position="271"/>
    </location>
</feature>
<comment type="similarity">
    <text evidence="1">Belongs to the type-I restriction system S methylase family.</text>
</comment>
<dbReference type="GO" id="GO:0009307">
    <property type="term" value="P:DNA restriction-modification system"/>
    <property type="evidence" value="ECO:0007669"/>
    <property type="project" value="UniProtKB-KW"/>
</dbReference>
<dbReference type="CDD" id="cd17282">
    <property type="entry name" value="RMtype1_S_Eco16444ORF1681_TRD1-CR1_like"/>
    <property type="match status" value="1"/>
</dbReference>
<dbReference type="AlphaFoldDB" id="A0A5D3WN31"/>
<evidence type="ECO:0000256" key="1">
    <source>
        <dbReference type="ARBA" id="ARBA00010923"/>
    </source>
</evidence>
<evidence type="ECO:0000256" key="3">
    <source>
        <dbReference type="ARBA" id="ARBA00023125"/>
    </source>
</evidence>
<dbReference type="InterPro" id="IPR044946">
    <property type="entry name" value="Restrct_endonuc_typeI_TRD_sf"/>
</dbReference>
<protein>
    <submittedName>
        <fullName evidence="6">Type I restriction enzyme S subunit</fullName>
    </submittedName>
</protein>
<evidence type="ECO:0000256" key="4">
    <source>
        <dbReference type="SAM" id="Coils"/>
    </source>
</evidence>
<dbReference type="Proteomes" id="UP000324159">
    <property type="component" value="Unassembled WGS sequence"/>
</dbReference>
<feature type="domain" description="Type I restriction modification DNA specificity" evidence="5">
    <location>
        <begin position="374"/>
        <end position="547"/>
    </location>
</feature>
<dbReference type="InterPro" id="IPR051212">
    <property type="entry name" value="Type-I_RE_S_subunit"/>
</dbReference>
<sequence length="674" mass="75043">MTVETFFANFGHLADAPNGVQKLRELILQLAVQGKLVPQDPNDEPASVLLERIDCHKKELLAKKVIRKSATLFPKEEAPAVYPLPLQWEWALLGRISTLLVDGSHNPPPKRPDGIPMLSGQNVENNSINFRASRYITEEDYLIERERNPIQAGDVFLTIVGTIGRSAVVPEQMPKCALQRSIAQLRTGIFPYYLSFYLQSVIAHEYFYSHAKGTAQKGIYLNKVSLLPVPLPPFEEQKRIVAKVDQLMALCNELEARQQKQQQVRVRLNNAALDALLTAREPDEFADHWQRICNNFDLIYDHPETIAKLRAAILQLAVQGKLVPQDPNDEPASVLLERIKAEKERLVKEGKIKKQKPLPEIDESLAPFEIPAGWAWARFPEVGEFGRGKSKHRPRNDPSLYSGGKYPMVQTGDVARANGEVRTYTALYNDAGLAQSRLWPKGTMCITIAANIADSAVLGFDACFPDSVVGLIASQEIGDVRYFEYFIRTAKERLMDFAPSTAQKNINLGILETVYIPLPPLAEMKRIVAKVDQLMSLCDKLEAKLNQAQQHSEKLMEATVRQLLEPSAPPKPQTNGVTLVSDASSPGQQVRHAYQLAPDIAEPLAAEAVVDYGGSVPEAILAVMQSGQAYSRADILAATGIREADWVWAIKQLKEQGRVVQKGERRGARYVKAD</sequence>
<evidence type="ECO:0000313" key="6">
    <source>
        <dbReference type="EMBL" id="TYO99977.1"/>
    </source>
</evidence>
<dbReference type="PANTHER" id="PTHR43140:SF1">
    <property type="entry name" value="TYPE I RESTRICTION ENZYME ECOKI SPECIFICITY SUBUNIT"/>
    <property type="match status" value="1"/>
</dbReference>